<name>A0ABT3CZD3_9BACT</name>
<feature type="chain" id="PRO_5046114155" description="DUF3575 domain-containing protein" evidence="1">
    <location>
        <begin position="24"/>
        <end position="198"/>
    </location>
</feature>
<accession>A0ABT3CZD3</accession>
<dbReference type="Proteomes" id="UP001300692">
    <property type="component" value="Unassembled WGS sequence"/>
</dbReference>
<proteinExistence type="predicted"/>
<evidence type="ECO:0000313" key="3">
    <source>
        <dbReference type="Proteomes" id="UP001300692"/>
    </source>
</evidence>
<evidence type="ECO:0008006" key="4">
    <source>
        <dbReference type="Google" id="ProtNLM"/>
    </source>
</evidence>
<organism evidence="2 3">
    <name type="scientific">Reichenbachiella ulvae</name>
    <dbReference type="NCBI Taxonomy" id="2980104"/>
    <lineage>
        <taxon>Bacteria</taxon>
        <taxon>Pseudomonadati</taxon>
        <taxon>Bacteroidota</taxon>
        <taxon>Cytophagia</taxon>
        <taxon>Cytophagales</taxon>
        <taxon>Reichenbachiellaceae</taxon>
        <taxon>Reichenbachiella</taxon>
    </lineage>
</organism>
<dbReference type="RefSeq" id="WP_264139979.1">
    <property type="nucleotide sequence ID" value="NZ_JAOYOD010000001.1"/>
</dbReference>
<comment type="caution">
    <text evidence="2">The sequence shown here is derived from an EMBL/GenBank/DDBJ whole genome shotgun (WGS) entry which is preliminary data.</text>
</comment>
<keyword evidence="1" id="KW-0732">Signal</keyword>
<sequence>MKILKSIILSATLALLLQHQTLAQPSDSSTKVKLSIEIDPATFVFNGYGIHLRFQPKNSEHLLLGLGTYGMNMPDALVNFNEKNRNQGWYVRINQGYSLFAEHHFAEVNKKWFVGTQFGIQEYKIKNADVLGKQDFSNMLAMVYLGYTLKPFRNNLYIKPWAGVGYTTKVSGNNSLETKVYDIEPITMFATLHLGYTF</sequence>
<reference evidence="2 3" key="1">
    <citation type="submission" date="2022-10" db="EMBL/GenBank/DDBJ databases">
        <title>Comparative genomics and taxonomic characterization of three novel marine species of genus Reichenbachiella exhibiting antioxidant and polysaccharide degradation activities.</title>
        <authorList>
            <person name="Muhammad N."/>
            <person name="Lee Y.-J."/>
            <person name="Ko J."/>
            <person name="Kim S.-G."/>
        </authorList>
    </citation>
    <scope>NUCLEOTIDE SEQUENCE [LARGE SCALE GENOMIC DNA]</scope>
    <source>
        <strain evidence="2 3">ABR2-5</strain>
    </source>
</reference>
<protein>
    <recommendedName>
        <fullName evidence="4">DUF3575 domain-containing protein</fullName>
    </recommendedName>
</protein>
<dbReference type="EMBL" id="JAOYOD010000001">
    <property type="protein sequence ID" value="MCV9389066.1"/>
    <property type="molecule type" value="Genomic_DNA"/>
</dbReference>
<keyword evidence="3" id="KW-1185">Reference proteome</keyword>
<evidence type="ECO:0000256" key="1">
    <source>
        <dbReference type="SAM" id="SignalP"/>
    </source>
</evidence>
<evidence type="ECO:0000313" key="2">
    <source>
        <dbReference type="EMBL" id="MCV9389066.1"/>
    </source>
</evidence>
<gene>
    <name evidence="2" type="ORF">N7U62_20505</name>
</gene>
<feature type="signal peptide" evidence="1">
    <location>
        <begin position="1"/>
        <end position="23"/>
    </location>
</feature>